<keyword evidence="3" id="KW-1185">Reference proteome</keyword>
<sequence length="161" mass="17845">MKCRYAFTKALLCMVSLAPMAQATAQEHDHHHAAAAVAAPAQRWTPDAPLREGMRRAHVAVEQLHRDETGRMSAAKVVEHAVRIEQAVTFMYANCRLSEQPDAALHGILVPLLRAAQVLKQDPHNRRAVADMREAIAHYPQYFNDPDWDAASATPGIHDGQ</sequence>
<evidence type="ECO:0000313" key="3">
    <source>
        <dbReference type="Proteomes" id="UP001596114"/>
    </source>
</evidence>
<feature type="signal peptide" evidence="1">
    <location>
        <begin position="1"/>
        <end position="25"/>
    </location>
</feature>
<accession>A0ABW0QVP8</accession>
<proteinExistence type="predicted"/>
<reference evidence="3" key="1">
    <citation type="journal article" date="2019" name="Int. J. Syst. Evol. Microbiol.">
        <title>The Global Catalogue of Microorganisms (GCM) 10K type strain sequencing project: providing services to taxonomists for standard genome sequencing and annotation.</title>
        <authorList>
            <consortium name="The Broad Institute Genomics Platform"/>
            <consortium name="The Broad Institute Genome Sequencing Center for Infectious Disease"/>
            <person name="Wu L."/>
            <person name="Ma J."/>
        </authorList>
    </citation>
    <scope>NUCLEOTIDE SEQUENCE [LARGE SCALE GENOMIC DNA]</scope>
    <source>
        <strain evidence="3">CGMCC 1.16619</strain>
    </source>
</reference>
<dbReference type="EMBL" id="JBHSNF010000003">
    <property type="protein sequence ID" value="MFC5526944.1"/>
    <property type="molecule type" value="Genomic_DNA"/>
</dbReference>
<organism evidence="2 3">
    <name type="scientific">Rhodanobacter ginsengisoli</name>
    <dbReference type="NCBI Taxonomy" id="418646"/>
    <lineage>
        <taxon>Bacteria</taxon>
        <taxon>Pseudomonadati</taxon>
        <taxon>Pseudomonadota</taxon>
        <taxon>Gammaproteobacteria</taxon>
        <taxon>Lysobacterales</taxon>
        <taxon>Rhodanobacteraceae</taxon>
        <taxon>Rhodanobacter</taxon>
    </lineage>
</organism>
<feature type="chain" id="PRO_5046399670" evidence="1">
    <location>
        <begin position="26"/>
        <end position="161"/>
    </location>
</feature>
<dbReference type="RefSeq" id="WP_377321134.1">
    <property type="nucleotide sequence ID" value="NZ_JBHSNF010000003.1"/>
</dbReference>
<name>A0ABW0QVP8_9GAMM</name>
<evidence type="ECO:0000256" key="1">
    <source>
        <dbReference type="SAM" id="SignalP"/>
    </source>
</evidence>
<protein>
    <submittedName>
        <fullName evidence="2">DnrO protein</fullName>
    </submittedName>
</protein>
<evidence type="ECO:0000313" key="2">
    <source>
        <dbReference type="EMBL" id="MFC5526944.1"/>
    </source>
</evidence>
<gene>
    <name evidence="2" type="ORF">ACFPPA_14485</name>
</gene>
<comment type="caution">
    <text evidence="2">The sequence shown here is derived from an EMBL/GenBank/DDBJ whole genome shotgun (WGS) entry which is preliminary data.</text>
</comment>
<keyword evidence="1" id="KW-0732">Signal</keyword>
<dbReference type="Proteomes" id="UP001596114">
    <property type="component" value="Unassembled WGS sequence"/>
</dbReference>